<evidence type="ECO:0000256" key="1">
    <source>
        <dbReference type="ARBA" id="ARBA00022741"/>
    </source>
</evidence>
<organism evidence="8 9">
    <name type="scientific">Planoprotostelium fungivorum</name>
    <dbReference type="NCBI Taxonomy" id="1890364"/>
    <lineage>
        <taxon>Eukaryota</taxon>
        <taxon>Amoebozoa</taxon>
        <taxon>Evosea</taxon>
        <taxon>Variosea</taxon>
        <taxon>Cavosteliida</taxon>
        <taxon>Cavosteliaceae</taxon>
        <taxon>Planoprotostelium</taxon>
    </lineage>
</organism>
<dbReference type="EC" id="3.6.4.13" evidence="5"/>
<gene>
    <name evidence="8" type="ORF">PROFUN_14792</name>
</gene>
<dbReference type="GO" id="GO:0003724">
    <property type="term" value="F:RNA helicase activity"/>
    <property type="evidence" value="ECO:0007669"/>
    <property type="project" value="UniProtKB-EC"/>
</dbReference>
<dbReference type="OrthoDB" id="193716at2759"/>
<dbReference type="Gene3D" id="3.40.50.300">
    <property type="entry name" value="P-loop containing nucleotide triphosphate hydrolases"/>
    <property type="match status" value="1"/>
</dbReference>
<dbReference type="InParanoid" id="A0A2P6MYK4"/>
<evidence type="ECO:0000256" key="2">
    <source>
        <dbReference type="ARBA" id="ARBA00022801"/>
    </source>
</evidence>
<accession>A0A2P6MYK4</accession>
<dbReference type="GO" id="GO:0005524">
    <property type="term" value="F:ATP binding"/>
    <property type="evidence" value="ECO:0007669"/>
    <property type="project" value="UniProtKB-UniRule"/>
</dbReference>
<dbReference type="STRING" id="1890364.A0A2P6MYK4"/>
<keyword evidence="9" id="KW-1185">Reference proteome</keyword>
<dbReference type="GO" id="GO:0003723">
    <property type="term" value="F:RNA binding"/>
    <property type="evidence" value="ECO:0007669"/>
    <property type="project" value="UniProtKB-UniRule"/>
</dbReference>
<keyword evidence="3 5" id="KW-0067">ATP-binding</keyword>
<protein>
    <recommendedName>
        <fullName evidence="5">ATP-dependent RNA helicase</fullName>
        <ecNumber evidence="5">3.6.4.13</ecNumber>
    </recommendedName>
</protein>
<comment type="function">
    <text evidence="5">RNA helicase.</text>
</comment>
<dbReference type="SUPFAM" id="SSF52540">
    <property type="entry name" value="P-loop containing nucleoside triphosphate hydrolases"/>
    <property type="match status" value="1"/>
</dbReference>
<evidence type="ECO:0000256" key="6">
    <source>
        <dbReference type="SAM" id="MobiDB-lite"/>
    </source>
</evidence>
<dbReference type="InterPro" id="IPR001650">
    <property type="entry name" value="Helicase_C-like"/>
</dbReference>
<dbReference type="EMBL" id="MDYQ01000302">
    <property type="protein sequence ID" value="PRP76779.1"/>
    <property type="molecule type" value="Genomic_DNA"/>
</dbReference>
<feature type="compositionally biased region" description="Basic residues" evidence="6">
    <location>
        <begin position="118"/>
        <end position="144"/>
    </location>
</feature>
<evidence type="ECO:0000259" key="7">
    <source>
        <dbReference type="Pfam" id="PF00271"/>
    </source>
</evidence>
<keyword evidence="2 5" id="KW-0378">Hydrolase</keyword>
<feature type="region of interest" description="Disordered" evidence="6">
    <location>
        <begin position="87"/>
        <end position="184"/>
    </location>
</feature>
<dbReference type="GO" id="GO:0016787">
    <property type="term" value="F:hydrolase activity"/>
    <property type="evidence" value="ECO:0007669"/>
    <property type="project" value="UniProtKB-KW"/>
</dbReference>
<dbReference type="InterPro" id="IPR027417">
    <property type="entry name" value="P-loop_NTPase"/>
</dbReference>
<keyword evidence="4 5" id="KW-0694">RNA-binding</keyword>
<evidence type="ECO:0000256" key="5">
    <source>
        <dbReference type="RuleBase" id="RU365068"/>
    </source>
</evidence>
<dbReference type="PANTHER" id="PTHR24031">
    <property type="entry name" value="RNA HELICASE"/>
    <property type="match status" value="1"/>
</dbReference>
<evidence type="ECO:0000256" key="3">
    <source>
        <dbReference type="ARBA" id="ARBA00022840"/>
    </source>
</evidence>
<keyword evidence="5 8" id="KW-0347">Helicase</keyword>
<feature type="compositionally biased region" description="Basic and acidic residues" evidence="6">
    <location>
        <begin position="91"/>
        <end position="105"/>
    </location>
</feature>
<evidence type="ECO:0000313" key="8">
    <source>
        <dbReference type="EMBL" id="PRP76779.1"/>
    </source>
</evidence>
<proteinExistence type="inferred from homology"/>
<comment type="similarity">
    <text evidence="5">Belongs to the DEAD box helicase family.</text>
</comment>
<comment type="caution">
    <text evidence="8">The sequence shown here is derived from an EMBL/GenBank/DDBJ whole genome shotgun (WGS) entry which is preliminary data.</text>
</comment>
<evidence type="ECO:0000256" key="4">
    <source>
        <dbReference type="ARBA" id="ARBA00022884"/>
    </source>
</evidence>
<comment type="domain">
    <text evidence="5">The Q motif is unique to and characteristic of the DEAD box family of RNA helicases and controls ATP binding and hydrolysis.</text>
</comment>
<sequence length="439" mass="50374">MAHEAWVLMEISQTQYTSVVFLLRAIEFIIYRGGSVTPRRPSRGLFIRIWDGDTVYRLIPGMATCDDLSGVGKELHGYVTVSNCCQREHKKHPEGSKRNSKKEVESDGDQEIQEVQPIKRRHASPSPGRRPHITPPKPRHKRKTKNEDRRNATEGSSMNNEGEEMDVEPTASEESASMMDEDGQQKEITQYCITSSFHDQYALLHSLITIEKALATNERPFKAIVFLSSVQATRVIHQALSTIRSAPFNQIEIFQLHIKVDKAARTSTLQEFKKIREGILVSSDATIRCEDYTNITHVFQIGVPNTVKQYYSRVNVLTKGSSFILLDQLETDFLEESDFPFTVYERTGEIAQTFQQSKQIFNRAIVAIHWTQRKKMYTAWMAEKRGLGKKMGWPEFIQLAFDYSKSTLLFREPPAINSTFIQKIGLQQYKSLFTIHDDK</sequence>
<dbReference type="Pfam" id="PF00271">
    <property type="entry name" value="Helicase_C"/>
    <property type="match status" value="1"/>
</dbReference>
<comment type="catalytic activity">
    <reaction evidence="5">
        <text>ATP + H2O = ADP + phosphate + H(+)</text>
        <dbReference type="Rhea" id="RHEA:13065"/>
        <dbReference type="ChEBI" id="CHEBI:15377"/>
        <dbReference type="ChEBI" id="CHEBI:15378"/>
        <dbReference type="ChEBI" id="CHEBI:30616"/>
        <dbReference type="ChEBI" id="CHEBI:43474"/>
        <dbReference type="ChEBI" id="CHEBI:456216"/>
        <dbReference type="EC" id="3.6.4.13"/>
    </reaction>
</comment>
<dbReference type="Proteomes" id="UP000241769">
    <property type="component" value="Unassembled WGS sequence"/>
</dbReference>
<keyword evidence="1 5" id="KW-0547">Nucleotide-binding</keyword>
<dbReference type="AlphaFoldDB" id="A0A2P6MYK4"/>
<feature type="domain" description="Helicase C-terminal" evidence="7">
    <location>
        <begin position="210"/>
        <end position="313"/>
    </location>
</feature>
<evidence type="ECO:0000313" key="9">
    <source>
        <dbReference type="Proteomes" id="UP000241769"/>
    </source>
</evidence>
<reference evidence="8 9" key="1">
    <citation type="journal article" date="2018" name="Genome Biol. Evol.">
        <title>Multiple Roots of Fruiting Body Formation in Amoebozoa.</title>
        <authorList>
            <person name="Hillmann F."/>
            <person name="Forbes G."/>
            <person name="Novohradska S."/>
            <person name="Ferling I."/>
            <person name="Riege K."/>
            <person name="Groth M."/>
            <person name="Westermann M."/>
            <person name="Marz M."/>
            <person name="Spaller T."/>
            <person name="Winckler T."/>
            <person name="Schaap P."/>
            <person name="Glockner G."/>
        </authorList>
    </citation>
    <scope>NUCLEOTIDE SEQUENCE [LARGE SCALE GENOMIC DNA]</scope>
    <source>
        <strain evidence="8 9">Jena</strain>
    </source>
</reference>
<name>A0A2P6MYK4_9EUKA</name>